<keyword evidence="2" id="KW-0378">Hydrolase</keyword>
<dbReference type="EC" id="3.4.16.-" evidence="2"/>
<name>Q9XE83_SORBI</name>
<dbReference type="GO" id="GO:0004185">
    <property type="term" value="F:serine-type carboxypeptidase activity"/>
    <property type="evidence" value="ECO:0007669"/>
    <property type="project" value="UniProtKB-UniRule"/>
</dbReference>
<dbReference type="Gene3D" id="6.10.250.940">
    <property type="match status" value="1"/>
</dbReference>
<dbReference type="SUPFAM" id="SSF53474">
    <property type="entry name" value="alpha/beta-Hydrolases"/>
    <property type="match status" value="1"/>
</dbReference>
<dbReference type="GO" id="GO:0006508">
    <property type="term" value="P:proteolysis"/>
    <property type="evidence" value="ECO:0007669"/>
    <property type="project" value="UniProtKB-KW"/>
</dbReference>
<evidence type="ECO:0000256" key="2">
    <source>
        <dbReference type="RuleBase" id="RU361156"/>
    </source>
</evidence>
<accession>Q9XE83</accession>
<evidence type="ECO:0000256" key="3">
    <source>
        <dbReference type="SAM" id="MobiDB-lite"/>
    </source>
</evidence>
<dbReference type="Gene3D" id="3.40.50.11320">
    <property type="match status" value="1"/>
</dbReference>
<dbReference type="InterPro" id="IPR018202">
    <property type="entry name" value="Ser_caboxypep_ser_AS"/>
</dbReference>
<dbReference type="PANTHER" id="PTHR11802:SF219">
    <property type="entry name" value="CARBOXYPEPTIDASE"/>
    <property type="match status" value="1"/>
</dbReference>
<dbReference type="MEROPS" id="S10.005"/>
<dbReference type="EMBL" id="AF061282">
    <property type="protein sequence ID" value="AAD22151.1"/>
    <property type="molecule type" value="Genomic_DNA"/>
</dbReference>
<feature type="compositionally biased region" description="Basic and acidic residues" evidence="3">
    <location>
        <begin position="75"/>
        <end position="90"/>
    </location>
</feature>
<reference evidence="4" key="1">
    <citation type="submission" date="1999-03" db="EMBL/GenBank/DDBJ databases">
        <title>Microsynteny analysis of 22-kDa zein cluster in maize and sorghum.</title>
        <authorList>
            <person name="Llaca V."/>
            <person name="Lou A."/>
            <person name="Messing J.W."/>
        </authorList>
    </citation>
    <scope>NUCLEOTIDE SEQUENCE</scope>
</reference>
<dbReference type="InterPro" id="IPR029058">
    <property type="entry name" value="AB_hydrolase_fold"/>
</dbReference>
<evidence type="ECO:0000256" key="1">
    <source>
        <dbReference type="ARBA" id="ARBA00009431"/>
    </source>
</evidence>
<keyword evidence="2 4" id="KW-0121">Carboxypeptidase</keyword>
<organism evidence="4">
    <name type="scientific">Sorghum bicolor</name>
    <name type="common">Sorghum</name>
    <name type="synonym">Sorghum vulgare</name>
    <dbReference type="NCBI Taxonomy" id="4558"/>
    <lineage>
        <taxon>Eukaryota</taxon>
        <taxon>Viridiplantae</taxon>
        <taxon>Streptophyta</taxon>
        <taxon>Embryophyta</taxon>
        <taxon>Tracheophyta</taxon>
        <taxon>Spermatophyta</taxon>
        <taxon>Magnoliopsida</taxon>
        <taxon>Liliopsida</taxon>
        <taxon>Poales</taxon>
        <taxon>Poaceae</taxon>
        <taxon>PACMAD clade</taxon>
        <taxon>Panicoideae</taxon>
        <taxon>Andropogonodae</taxon>
        <taxon>Andropogoneae</taxon>
        <taxon>Sorghinae</taxon>
        <taxon>Sorghum</taxon>
    </lineage>
</organism>
<dbReference type="ExpressionAtlas" id="Q9XE83">
    <property type="expression patterns" value="baseline and differential"/>
</dbReference>
<dbReference type="PANTHER" id="PTHR11802">
    <property type="entry name" value="SERINE PROTEASE FAMILY S10 SERINE CARBOXYPEPTIDASE"/>
    <property type="match status" value="1"/>
</dbReference>
<dbReference type="Gene3D" id="3.40.50.1820">
    <property type="entry name" value="alpha/beta hydrolase"/>
    <property type="match status" value="2"/>
</dbReference>
<evidence type="ECO:0000313" key="4">
    <source>
        <dbReference type="EMBL" id="AAD22151.1"/>
    </source>
</evidence>
<proteinExistence type="inferred from homology"/>
<keyword evidence="2" id="KW-0645">Protease</keyword>
<dbReference type="AlphaFoldDB" id="Q9XE83"/>
<dbReference type="InterPro" id="IPR001563">
    <property type="entry name" value="Peptidase_S10"/>
</dbReference>
<dbReference type="PROSITE" id="PS00131">
    <property type="entry name" value="CARBOXYPEPT_SER_SER"/>
    <property type="match status" value="1"/>
</dbReference>
<protein>
    <recommendedName>
        <fullName evidence="2">Carboxypeptidase</fullName>
        <ecNumber evidence="2">3.4.16.-</ecNumber>
    </recommendedName>
</protein>
<feature type="region of interest" description="Disordered" evidence="3">
    <location>
        <begin position="73"/>
        <end position="97"/>
    </location>
</feature>
<sequence length="657" mass="74036">MHEGLAVVELAVGTHRPVRARTHEFVSPAHKFATRPGEEAVVDEGLKGMGIFEALGGICSGATAEEQELAADSMAGHDEGRGNTDSEGGYRGRGGKQMATLEEYEEARNLRMGDRPRSTFRVHMGEDKVCRKDWCWSVRADYILEKLPDVSGPSFVQFHGRVCRSCAGIVHMSGVDLKWSYNMALDTRTWPREDVPGLGLTDEDVSLLWRTSRRQPPPGTGVGARVLEEQDHQQREDDLIRGLPGLPPNDDVPFDMYGGYITVDEQAGRALYYWFQEADRTEVEDPDAAPLLLWLNGGPGCSSIGGGALEELGAFRVHTDGERLLRNEFAWNRAHDAYKFLVKWFERFPKYKYRDFYIAGESYGGHYVPQLSQLVYRNNIGVENPSINFKGFMVGNGLTNDRTDMIGMFEFWWHHGLISDETLESGLKICPGSSFIHIEPECQKIWDKAVEEQGNIDGYSIYTPPCDKGTPYARRRLRRSRRPLMLPAYDPCTAFYSTKYLNLPEVQTAMHANVSGIIDYPWVLCSDPLYYNWTDTPASMLPIYKELIGAGLKVWVFSGDTDTAVPLSGTRRSLAALGLPVKTSWYPWYIVSTETRVLLSSPIRSSCPPMVMTAESYAEPVVMIMVFTTGSDGHYFHLPSNQRWNFFLPPVWFYNSN</sequence>
<dbReference type="Pfam" id="PF00450">
    <property type="entry name" value="Peptidase_S10"/>
    <property type="match status" value="1"/>
</dbReference>
<comment type="similarity">
    <text evidence="1 2">Belongs to the peptidase S10 family.</text>
</comment>